<evidence type="ECO:0000259" key="1">
    <source>
        <dbReference type="Pfam" id="PF05076"/>
    </source>
</evidence>
<dbReference type="AlphaFoldDB" id="V2XJ26"/>
<dbReference type="InterPro" id="IPR037181">
    <property type="entry name" value="SUFU_N"/>
</dbReference>
<dbReference type="InterPro" id="IPR007768">
    <property type="entry name" value="Suppressor_of_fused"/>
</dbReference>
<dbReference type="EMBL" id="ACIL03000016">
    <property type="protein sequence ID" value="ESL02144.1"/>
    <property type="molecule type" value="Genomic_DNA"/>
</dbReference>
<protein>
    <recommendedName>
        <fullName evidence="1">Suppressor of fused-like domain-containing protein</fullName>
    </recommendedName>
</protein>
<dbReference type="RefSeq" id="WP_023355138.1">
    <property type="nucleotide sequence ID" value="NZ_KI535369.1"/>
</dbReference>
<name>V2XJ26_9FIRM</name>
<evidence type="ECO:0000313" key="2">
    <source>
        <dbReference type="EMBL" id="ESL02144.1"/>
    </source>
</evidence>
<dbReference type="Pfam" id="PF05076">
    <property type="entry name" value="SUFU"/>
    <property type="match status" value="1"/>
</dbReference>
<dbReference type="Proteomes" id="UP000018227">
    <property type="component" value="Unassembled WGS sequence"/>
</dbReference>
<comment type="caution">
    <text evidence="2">The sequence shown here is derived from an EMBL/GenBank/DDBJ whole genome shotgun (WGS) entry which is preliminary data.</text>
</comment>
<evidence type="ECO:0000313" key="3">
    <source>
        <dbReference type="Proteomes" id="UP000018227"/>
    </source>
</evidence>
<dbReference type="PANTHER" id="PTHR10928:SF2">
    <property type="entry name" value="SUPPRESSOR OF FUSED HOMOLOG"/>
    <property type="match status" value="1"/>
</dbReference>
<keyword evidence="3" id="KW-1185">Reference proteome</keyword>
<proteinExistence type="predicted"/>
<dbReference type="STRING" id="592026.GCWU0000282_002278"/>
<organism evidence="2 3">
    <name type="scientific">Catonella morbi ATCC 51271</name>
    <dbReference type="NCBI Taxonomy" id="592026"/>
    <lineage>
        <taxon>Bacteria</taxon>
        <taxon>Bacillati</taxon>
        <taxon>Bacillota</taxon>
        <taxon>Clostridia</taxon>
        <taxon>Lachnospirales</taxon>
        <taxon>Lachnospiraceae</taxon>
        <taxon>Catonella</taxon>
    </lineage>
</organism>
<dbReference type="InterPro" id="IPR020941">
    <property type="entry name" value="SUFU-like_domain"/>
</dbReference>
<dbReference type="eggNOG" id="ENOG502Z7T1">
    <property type="taxonomic scope" value="Bacteria"/>
</dbReference>
<sequence length="224" mass="25621">MGLFDKLKKTMKNDDVKVSEENENEAIGWRAIEEEFLRVYPGQNNPKHYGTLISWMLGGNDPLDGISIYDGGDYWHFVSFGQTELYEKESDTKEISGYGYELTFKLKKDHYEDEESEIRNICGILQMIARLTFTKGEIFQPFEFIYTGQLVGIDAKQKSNLTGFITIKDTTVETIKTPNGTVEFVELIGMTDAELKTLSTVESVMEIYKKLGSDITDYHRESLV</sequence>
<gene>
    <name evidence="2" type="ORF">GCWU0000282_002278</name>
</gene>
<dbReference type="PANTHER" id="PTHR10928">
    <property type="entry name" value="SUPPRESSOR OF FUSED"/>
    <property type="match status" value="1"/>
</dbReference>
<accession>V2XJ26</accession>
<dbReference type="HOGENOM" id="CLU_101399_0_0_9"/>
<feature type="domain" description="Suppressor of fused-like" evidence="1">
    <location>
        <begin position="59"/>
        <end position="221"/>
    </location>
</feature>
<dbReference type="GO" id="GO:0005737">
    <property type="term" value="C:cytoplasm"/>
    <property type="evidence" value="ECO:0007669"/>
    <property type="project" value="TreeGrafter"/>
</dbReference>
<dbReference type="SUPFAM" id="SSF103359">
    <property type="entry name" value="Suppressor of Fused, N-terminal domain"/>
    <property type="match status" value="1"/>
</dbReference>
<reference evidence="2 3" key="1">
    <citation type="submission" date="2013-06" db="EMBL/GenBank/DDBJ databases">
        <authorList>
            <person name="Weinstock G."/>
            <person name="Sodergren E."/>
            <person name="Clifton S."/>
            <person name="Fulton L."/>
            <person name="Fulton B."/>
            <person name="Courtney L."/>
            <person name="Fronick C."/>
            <person name="Harrison M."/>
            <person name="Strong C."/>
            <person name="Farmer C."/>
            <person name="Delahaunty K."/>
            <person name="Markovic C."/>
            <person name="Hall O."/>
            <person name="Minx P."/>
            <person name="Tomlinson C."/>
            <person name="Mitreva M."/>
            <person name="Nelson J."/>
            <person name="Hou S."/>
            <person name="Wollam A."/>
            <person name="Pepin K.H."/>
            <person name="Johnson M."/>
            <person name="Bhonagiri V."/>
            <person name="Nash W.E."/>
            <person name="Warren W."/>
            <person name="Chinwalla A."/>
            <person name="Mardis E.R."/>
            <person name="Wilson R.K."/>
        </authorList>
    </citation>
    <scope>NUCLEOTIDE SEQUENCE [LARGE SCALE GENOMIC DNA]</scope>
    <source>
        <strain evidence="2 3">ATCC 51271</strain>
    </source>
</reference>
<dbReference type="OrthoDB" id="9023549at2"/>